<dbReference type="InterPro" id="IPR008984">
    <property type="entry name" value="SMAD_FHA_dom_sf"/>
</dbReference>
<dbReference type="EMBL" id="CAJNOQ010003991">
    <property type="protein sequence ID" value="CAF1039412.1"/>
    <property type="molecule type" value="Genomic_DNA"/>
</dbReference>
<evidence type="ECO:0000256" key="2">
    <source>
        <dbReference type="ARBA" id="ARBA00004448"/>
    </source>
</evidence>
<sequence>MDREPCPWRIVDDCGGAFALGTIGGSLFHSIKGFRHAPSGQYRRLLGSLNAVKQRAPRVGASFSAWGAIFSTVDCSFVYLRKKEDPWNSIMSGAFTGAILQARQGPSAMLGSAVIGAFILAMIEGTGILINRYSQMLTAQQPLDGGEPMDPDKGKCDDKKISRNHAEILLKNDDSVFIKPTHVNPVFYRKNGGRTLTLTKDVEQQLFDNDEIGLLPSTFFFRVHIKSNDEPLSTDDNNNDNLSLSSTVNEKETKMKSPAAAVSPSTIIKTPTKRTYHKVSDDEDEQNLDNERSVKKSRANSDDDYKIDSNQNDENKTKTDSFMDTTEIRHVEQIIDDQVNSTIQKNVNIRSRSPDAIPKSNGIIHRVTTDDDGRYSKDRDQTNRVRRLPAWMTNTPIQTSKPDPITPSKSRVESTTPSKVKPQTPSKVQPSTPSKVQPSTPSKVQPSTPSKVQITTPSKAPATTPSKVQQTTPSKPRVEPDQRKSNISDRSVSFHDEFMFDDDENVSLKHINNKPQPTVSQNGVTSKQMSPSVTTNVSNGFDIDDDDEKIDNNDFEEDEPAQDVGSKPMCPFGASCYRKNPQHIEDYSH</sequence>
<name>A0A814JLN6_9BILA</name>
<keyword evidence="11 13" id="KW-0472">Membrane</keyword>
<comment type="similarity">
    <text evidence="3">Belongs to the Tim17/Tim22/Tim23 family.</text>
</comment>
<dbReference type="Proteomes" id="UP000681722">
    <property type="component" value="Unassembled WGS sequence"/>
</dbReference>
<evidence type="ECO:0000256" key="13">
    <source>
        <dbReference type="SAM" id="Phobius"/>
    </source>
</evidence>
<keyword evidence="5 13" id="KW-0812">Transmembrane</keyword>
<feature type="compositionally biased region" description="Low complexity" evidence="12">
    <location>
        <begin position="234"/>
        <end position="247"/>
    </location>
</feature>
<evidence type="ECO:0000313" key="17">
    <source>
        <dbReference type="Proteomes" id="UP000663829"/>
    </source>
</evidence>
<dbReference type="PANTHER" id="PTHR10485:SF0">
    <property type="entry name" value="AT05822P-RELATED"/>
    <property type="match status" value="1"/>
</dbReference>
<feature type="transmembrane region" description="Helical" evidence="13">
    <location>
        <begin position="108"/>
        <end position="130"/>
    </location>
</feature>
<dbReference type="GO" id="GO:0030150">
    <property type="term" value="P:protein import into mitochondrial matrix"/>
    <property type="evidence" value="ECO:0007669"/>
    <property type="project" value="TreeGrafter"/>
</dbReference>
<comment type="function">
    <text evidence="1">Essential component of the TIM23 complex, a complex that mediates the translocation of transit peptide-containing proteins across the mitochondrial inner membrane.</text>
</comment>
<keyword evidence="6" id="KW-0999">Mitochondrion inner membrane</keyword>
<evidence type="ECO:0000313" key="16">
    <source>
        <dbReference type="EMBL" id="CAF3809727.1"/>
    </source>
</evidence>
<dbReference type="Pfam" id="PF10283">
    <property type="entry name" value="zf-CCHH"/>
    <property type="match status" value="1"/>
</dbReference>
<evidence type="ECO:0000256" key="12">
    <source>
        <dbReference type="SAM" id="MobiDB-lite"/>
    </source>
</evidence>
<evidence type="ECO:0000256" key="10">
    <source>
        <dbReference type="ARBA" id="ARBA00023128"/>
    </source>
</evidence>
<feature type="region of interest" description="Disordered" evidence="12">
    <location>
        <begin position="228"/>
        <end position="322"/>
    </location>
</feature>
<gene>
    <name evidence="15" type="ORF">GPM918_LOCUS15697</name>
    <name evidence="16" type="ORF">SRO942_LOCUS15697</name>
</gene>
<feature type="compositionally biased region" description="Polar residues" evidence="12">
    <location>
        <begin position="392"/>
        <end position="454"/>
    </location>
</feature>
<keyword evidence="10" id="KW-0496">Mitochondrion</keyword>
<feature type="compositionally biased region" description="Basic and acidic residues" evidence="12">
    <location>
        <begin position="367"/>
        <end position="383"/>
    </location>
</feature>
<comment type="caution">
    <text evidence="15">The sequence shown here is derived from an EMBL/GenBank/DDBJ whole genome shotgun (WGS) entry which is preliminary data.</text>
</comment>
<keyword evidence="8 13" id="KW-1133">Transmembrane helix</keyword>
<protein>
    <recommendedName>
        <fullName evidence="14">PBZ-type domain-containing protein</fullName>
    </recommendedName>
</protein>
<feature type="compositionally biased region" description="Basic and acidic residues" evidence="12">
    <location>
        <begin position="476"/>
        <end position="498"/>
    </location>
</feature>
<proteinExistence type="inferred from homology"/>
<evidence type="ECO:0000256" key="5">
    <source>
        <dbReference type="ARBA" id="ARBA00022692"/>
    </source>
</evidence>
<feature type="region of interest" description="Disordered" evidence="12">
    <location>
        <begin position="347"/>
        <end position="567"/>
    </location>
</feature>
<comment type="subcellular location">
    <subcellularLocation>
        <location evidence="2">Mitochondrion inner membrane</location>
        <topology evidence="2">Multi-pass membrane protein</topology>
    </subcellularLocation>
</comment>
<dbReference type="PANTHER" id="PTHR10485">
    <property type="entry name" value="MITOCHONDRIAL IMPORT INNER MEMBRANE TRANSLOCASE SUBUNIT TIM-17"/>
    <property type="match status" value="1"/>
</dbReference>
<evidence type="ECO:0000256" key="1">
    <source>
        <dbReference type="ARBA" id="ARBA00002959"/>
    </source>
</evidence>
<evidence type="ECO:0000256" key="8">
    <source>
        <dbReference type="ARBA" id="ARBA00022989"/>
    </source>
</evidence>
<keyword evidence="17" id="KW-1185">Reference proteome</keyword>
<dbReference type="Proteomes" id="UP000663829">
    <property type="component" value="Unassembled WGS sequence"/>
</dbReference>
<dbReference type="InterPro" id="IPR019406">
    <property type="entry name" value="APLF_PBZ"/>
</dbReference>
<keyword evidence="7" id="KW-0653">Protein transport</keyword>
<evidence type="ECO:0000256" key="4">
    <source>
        <dbReference type="ARBA" id="ARBA00022448"/>
    </source>
</evidence>
<reference evidence="15" key="1">
    <citation type="submission" date="2021-02" db="EMBL/GenBank/DDBJ databases">
        <authorList>
            <person name="Nowell W R."/>
        </authorList>
    </citation>
    <scope>NUCLEOTIDE SEQUENCE</scope>
</reference>
<feature type="compositionally biased region" description="Polar residues" evidence="12">
    <location>
        <begin position="513"/>
        <end position="539"/>
    </location>
</feature>
<feature type="compositionally biased region" description="Acidic residues" evidence="12">
    <location>
        <begin position="542"/>
        <end position="561"/>
    </location>
</feature>
<keyword evidence="4" id="KW-0813">Transport</keyword>
<evidence type="ECO:0000256" key="11">
    <source>
        <dbReference type="ARBA" id="ARBA00023136"/>
    </source>
</evidence>
<evidence type="ECO:0000256" key="7">
    <source>
        <dbReference type="ARBA" id="ARBA00022927"/>
    </source>
</evidence>
<dbReference type="GO" id="GO:0008320">
    <property type="term" value="F:protein transmembrane transporter activity"/>
    <property type="evidence" value="ECO:0007669"/>
    <property type="project" value="TreeGrafter"/>
</dbReference>
<dbReference type="GO" id="GO:0005744">
    <property type="term" value="C:TIM23 mitochondrial import inner membrane translocase complex"/>
    <property type="evidence" value="ECO:0007669"/>
    <property type="project" value="TreeGrafter"/>
</dbReference>
<dbReference type="Pfam" id="PF02466">
    <property type="entry name" value="Tim17"/>
    <property type="match status" value="1"/>
</dbReference>
<evidence type="ECO:0000256" key="6">
    <source>
        <dbReference type="ARBA" id="ARBA00022792"/>
    </source>
</evidence>
<organism evidence="15 17">
    <name type="scientific">Didymodactylos carnosus</name>
    <dbReference type="NCBI Taxonomy" id="1234261"/>
    <lineage>
        <taxon>Eukaryota</taxon>
        <taxon>Metazoa</taxon>
        <taxon>Spiralia</taxon>
        <taxon>Gnathifera</taxon>
        <taxon>Rotifera</taxon>
        <taxon>Eurotatoria</taxon>
        <taxon>Bdelloidea</taxon>
        <taxon>Philodinida</taxon>
        <taxon>Philodinidae</taxon>
        <taxon>Didymodactylos</taxon>
    </lineage>
</organism>
<evidence type="ECO:0000256" key="9">
    <source>
        <dbReference type="ARBA" id="ARBA00023010"/>
    </source>
</evidence>
<evidence type="ECO:0000259" key="14">
    <source>
        <dbReference type="Pfam" id="PF10283"/>
    </source>
</evidence>
<dbReference type="AlphaFoldDB" id="A0A814JLN6"/>
<dbReference type="EMBL" id="CAJOBC010003991">
    <property type="protein sequence ID" value="CAF3809727.1"/>
    <property type="molecule type" value="Genomic_DNA"/>
</dbReference>
<dbReference type="Gene3D" id="2.60.200.20">
    <property type="match status" value="1"/>
</dbReference>
<evidence type="ECO:0000256" key="3">
    <source>
        <dbReference type="ARBA" id="ARBA00008444"/>
    </source>
</evidence>
<dbReference type="OrthoDB" id="2261329at2759"/>
<feature type="domain" description="PBZ-type" evidence="14">
    <location>
        <begin position="567"/>
        <end position="589"/>
    </location>
</feature>
<keyword evidence="9" id="KW-0811">Translocation</keyword>
<feature type="compositionally biased region" description="Low complexity" evidence="12">
    <location>
        <begin position="455"/>
        <end position="467"/>
    </location>
</feature>
<evidence type="ECO:0000313" key="15">
    <source>
        <dbReference type="EMBL" id="CAF1039412.1"/>
    </source>
</evidence>
<feature type="compositionally biased region" description="Basic and acidic residues" evidence="12">
    <location>
        <begin position="289"/>
        <end position="322"/>
    </location>
</feature>
<accession>A0A814JLN6</accession>
<dbReference type="SUPFAM" id="SSF49879">
    <property type="entry name" value="SMAD/FHA domain"/>
    <property type="match status" value="1"/>
</dbReference>